<dbReference type="PANTHER" id="PTHR12215:SF10">
    <property type="entry name" value="L-AMINOADIPATE-SEMIALDEHYDE DEHYDROGENASE-PHOSPHOPANTETHEINYL TRANSFERASE"/>
    <property type="match status" value="1"/>
</dbReference>
<gene>
    <name evidence="4" type="ORF">NWE54_02520</name>
</gene>
<accession>A0A9E7ZWJ0</accession>
<proteinExistence type="inferred from homology"/>
<dbReference type="InterPro" id="IPR008278">
    <property type="entry name" value="4-PPantetheinyl_Trfase_dom"/>
</dbReference>
<dbReference type="GO" id="GO:0008897">
    <property type="term" value="F:holo-[acyl-carrier-protein] synthase activity"/>
    <property type="evidence" value="ECO:0007669"/>
    <property type="project" value="InterPro"/>
</dbReference>
<reference evidence="4" key="1">
    <citation type="submission" date="2022-08" db="EMBL/GenBank/DDBJ databases">
        <title>Complete Genome Sequences of 2 Bosea sp. soil isolates.</title>
        <authorList>
            <person name="Alvarez Arevalo M."/>
            <person name="Sterndorff E.B."/>
            <person name="Faurdal D."/>
            <person name="Joergensen T.S."/>
            <person name="Weber T."/>
        </authorList>
    </citation>
    <scope>NUCLEOTIDE SEQUENCE</scope>
    <source>
        <strain evidence="4">NBC_00436</strain>
    </source>
</reference>
<dbReference type="InterPro" id="IPR050559">
    <property type="entry name" value="P-Pant_transferase_sf"/>
</dbReference>
<dbReference type="GO" id="GO:0005829">
    <property type="term" value="C:cytosol"/>
    <property type="evidence" value="ECO:0007669"/>
    <property type="project" value="TreeGrafter"/>
</dbReference>
<dbReference type="SUPFAM" id="SSF56214">
    <property type="entry name" value="4'-phosphopantetheinyl transferase"/>
    <property type="match status" value="2"/>
</dbReference>
<evidence type="ECO:0000259" key="3">
    <source>
        <dbReference type="Pfam" id="PF01648"/>
    </source>
</evidence>
<keyword evidence="2 4" id="KW-0808">Transferase</keyword>
<evidence type="ECO:0000256" key="2">
    <source>
        <dbReference type="ARBA" id="ARBA00022679"/>
    </source>
</evidence>
<dbReference type="GO" id="GO:0000287">
    <property type="term" value="F:magnesium ion binding"/>
    <property type="evidence" value="ECO:0007669"/>
    <property type="project" value="InterPro"/>
</dbReference>
<organism evidence="4">
    <name type="scientific">Bosea sp. NBC_00436</name>
    <dbReference type="NCBI Taxonomy" id="2969620"/>
    <lineage>
        <taxon>Bacteria</taxon>
        <taxon>Pseudomonadati</taxon>
        <taxon>Pseudomonadota</taxon>
        <taxon>Alphaproteobacteria</taxon>
        <taxon>Hyphomicrobiales</taxon>
        <taxon>Boseaceae</taxon>
        <taxon>Bosea</taxon>
    </lineage>
</organism>
<dbReference type="AlphaFoldDB" id="A0A9E7ZWJ0"/>
<dbReference type="EMBL" id="CP102774">
    <property type="protein sequence ID" value="UZF87682.1"/>
    <property type="molecule type" value="Genomic_DNA"/>
</dbReference>
<name>A0A9E7ZWJ0_9HYPH</name>
<dbReference type="Pfam" id="PF01648">
    <property type="entry name" value="ACPS"/>
    <property type="match status" value="1"/>
</dbReference>
<comment type="similarity">
    <text evidence="1">Belongs to the P-Pant transferase superfamily. Gsp/Sfp/HetI/AcpT family.</text>
</comment>
<feature type="domain" description="4'-phosphopantetheinyl transferase" evidence="3">
    <location>
        <begin position="48"/>
        <end position="141"/>
    </location>
</feature>
<dbReference type="Gene3D" id="3.90.470.20">
    <property type="entry name" value="4'-phosphopantetheinyl transferase domain"/>
    <property type="match status" value="2"/>
</dbReference>
<evidence type="ECO:0000256" key="1">
    <source>
        <dbReference type="ARBA" id="ARBA00010990"/>
    </source>
</evidence>
<evidence type="ECO:0000313" key="4">
    <source>
        <dbReference type="EMBL" id="UZF87682.1"/>
    </source>
</evidence>
<dbReference type="InterPro" id="IPR037143">
    <property type="entry name" value="4-PPantetheinyl_Trfase_dom_sf"/>
</dbReference>
<dbReference type="GO" id="GO:0019878">
    <property type="term" value="P:lysine biosynthetic process via aminoadipic acid"/>
    <property type="evidence" value="ECO:0007669"/>
    <property type="project" value="TreeGrafter"/>
</dbReference>
<sequence length="156" mass="16966">MRQLGCHQDEIVIDHDPAGQPFLAQPEQLHLSLATRAGIVAIGLARHPLGVDVERVDMEGAPPLDLLHPDERRFLEVMASPARPLAFARLWAAKEAYVKALGTGFTRSPESFCVTLLSETRFGVLDPLHDTEAQGDLRLMKNGGQDVLAAAAIVLK</sequence>
<protein>
    <submittedName>
        <fullName evidence="4">4'-phosphopantetheinyl transferase superfamily protein</fullName>
    </submittedName>
</protein>
<dbReference type="PANTHER" id="PTHR12215">
    <property type="entry name" value="PHOSPHOPANTETHEINE TRANSFERASE"/>
    <property type="match status" value="1"/>
</dbReference>